<keyword evidence="1" id="KW-0472">Membrane</keyword>
<evidence type="ECO:0000313" key="4">
    <source>
        <dbReference type="EMBL" id="MFK5736281.1"/>
    </source>
</evidence>
<dbReference type="EMBL" id="JABWRE010000006">
    <property type="protein sequence ID" value="MBC3441133.1"/>
    <property type="molecule type" value="Genomic_DNA"/>
</dbReference>
<dbReference type="Proteomes" id="UP000599879">
    <property type="component" value="Unassembled WGS sequence"/>
</dbReference>
<protein>
    <recommendedName>
        <fullName evidence="6">DUF3137 domain-containing protein</fullName>
    </recommendedName>
</protein>
<evidence type="ECO:0000256" key="1">
    <source>
        <dbReference type="SAM" id="Phobius"/>
    </source>
</evidence>
<proteinExistence type="predicted"/>
<evidence type="ECO:0008006" key="6">
    <source>
        <dbReference type="Google" id="ProtNLM"/>
    </source>
</evidence>
<feature type="transmembrane region" description="Helical" evidence="1">
    <location>
        <begin position="90"/>
        <end position="111"/>
    </location>
</feature>
<keyword evidence="1" id="KW-1133">Transmembrane helix</keyword>
<evidence type="ECO:0000313" key="2">
    <source>
        <dbReference type="EMBL" id="MBC3441133.1"/>
    </source>
</evidence>
<sequence>MGNRTHNAQLKGVIELATQTGQSARNKQDLLHAVQAIRDFKGPLRFDNTLPWCLTLLLAGLTLVVVGLCYQYPMQATTWAAKVTPDKAHLLLLAVVAGLLTLTLLSLRAIFKRANLLSGLSTDLARRSSLFSAGLSPIDSPPGLILEQLGEHFEDYQRGNHSRDITRALRGRYQGPLHSFEYAYYQLHYVVRRLEQEEVSDGKGGTRQQTRVVYDHHDRFSLVLDFPWIEGIAVRSGGPSAIDFEHKHQTSSTDFNRAFTLTGASAMACARFAKPVTVVHLLGLKPRFSQLNLEFSLNQGGLCISFDNSDLLGFQLPCDLHSPSEFHALIDAGVPLPALTQLLEAIHTLAEQHDDNFNLPRQATPHMEN</sequence>
<gene>
    <name evidence="3" type="ORF">HU737_015885</name>
    <name evidence="2" type="ORF">HU737_10595</name>
    <name evidence="4" type="ORF">KW869_22340</name>
</gene>
<dbReference type="RefSeq" id="WP_186554683.1">
    <property type="nucleotide sequence ID" value="NZ_JABWRE020000001.1"/>
</dbReference>
<dbReference type="Proteomes" id="UP001621534">
    <property type="component" value="Unassembled WGS sequence"/>
</dbReference>
<organism evidence="2">
    <name type="scientific">Pseudomonas urmiensis</name>
    <dbReference type="NCBI Taxonomy" id="2745493"/>
    <lineage>
        <taxon>Bacteria</taxon>
        <taxon>Pseudomonadati</taxon>
        <taxon>Pseudomonadota</taxon>
        <taxon>Gammaproteobacteria</taxon>
        <taxon>Pseudomonadales</taxon>
        <taxon>Pseudomonadaceae</taxon>
        <taxon>Pseudomonas</taxon>
    </lineage>
</organism>
<dbReference type="EMBL" id="JAHWXS010000029">
    <property type="protein sequence ID" value="MFK5736281.1"/>
    <property type="molecule type" value="Genomic_DNA"/>
</dbReference>
<dbReference type="AlphaFoldDB" id="A0A923FYA1"/>
<reference evidence="3" key="4">
    <citation type="submission" date="2021-06" db="EMBL/GenBank/DDBJ databases">
        <title>Updating the genus Pseudomonas: Description of 43 new species and partition of the Pseudomonas putida group.</title>
        <authorList>
            <person name="Girard L."/>
            <person name="Lood C."/>
            <person name="Vandamme P."/>
            <person name="Rokni-Zadeh H."/>
            <person name="Van Noort V."/>
            <person name="Hofte M."/>
            <person name="Lavigne R."/>
            <person name="De Mot R."/>
        </authorList>
    </citation>
    <scope>NUCLEOTIDE SEQUENCE</scope>
    <source>
        <strain evidence="3">SWRI10</strain>
    </source>
</reference>
<name>A0A923FYA1_9PSED</name>
<evidence type="ECO:0000313" key="3">
    <source>
        <dbReference type="EMBL" id="MBV4537451.1"/>
    </source>
</evidence>
<comment type="caution">
    <text evidence="2">The sequence shown here is derived from an EMBL/GenBank/DDBJ whole genome shotgun (WGS) entry which is preliminary data.</text>
</comment>
<evidence type="ECO:0000313" key="5">
    <source>
        <dbReference type="Proteomes" id="UP001621534"/>
    </source>
</evidence>
<reference evidence="4" key="5">
    <citation type="submission" date="2021-07" db="EMBL/GenBank/DDBJ databases">
        <authorList>
            <person name="Wevar Oller A.L."/>
            <person name="Talano M.A."/>
            <person name="Torres Tejerizo G.A."/>
            <person name="Agostini E."/>
        </authorList>
    </citation>
    <scope>NUCLEOTIDE SEQUENCE</scope>
    <source>
        <strain evidence="4">AW4</strain>
    </source>
</reference>
<accession>A0A923FYA1</accession>
<reference evidence="2" key="3">
    <citation type="submission" date="2020-07" db="EMBL/GenBank/DDBJ databases">
        <authorList>
            <person name="Lood C."/>
            <person name="Girard L."/>
        </authorList>
    </citation>
    <scope>NUCLEOTIDE SEQUENCE</scope>
    <source>
        <strain evidence="2">SWRI10</strain>
    </source>
</reference>
<feature type="transmembrane region" description="Helical" evidence="1">
    <location>
        <begin position="49"/>
        <end position="70"/>
    </location>
</feature>
<keyword evidence="1" id="KW-0812">Transmembrane</keyword>
<reference evidence="4 5" key="1">
    <citation type="journal article" date="2012" name="Plant Soil">
        <title>Screening of plant growth-promoting traits in arsenic-resistant bacteria isolated from the rhizosphere of soybean plants from Argentinean agricultural soil.</title>
        <authorList>
            <person name="Wevar Oller A.L."/>
            <person name="Talano M.A."/>
            <person name="Agostini E."/>
        </authorList>
    </citation>
    <scope>NUCLEOTIDE SEQUENCE [LARGE SCALE GENOMIC DNA]</scope>
    <source>
        <strain evidence="4 5">AW4</strain>
    </source>
</reference>
<reference evidence="2" key="2">
    <citation type="journal article" date="2020" name="Microorganisms">
        <title>Reliable Identification of Environmental Pseudomonas Isolates Using the rpoD Gene.</title>
        <authorList>
            <consortium name="The Broad Institute Genome Sequencing Platform"/>
            <person name="Girard L."/>
            <person name="Lood C."/>
            <person name="Rokni-Zadeh H."/>
            <person name="van Noort V."/>
            <person name="Lavigne R."/>
            <person name="De Mot R."/>
        </authorList>
    </citation>
    <scope>NUCLEOTIDE SEQUENCE</scope>
    <source>
        <strain evidence="2">SWRI10</strain>
    </source>
</reference>
<keyword evidence="5" id="KW-1185">Reference proteome</keyword>
<dbReference type="EMBL" id="JABWRE020000001">
    <property type="protein sequence ID" value="MBV4537451.1"/>
    <property type="molecule type" value="Genomic_DNA"/>
</dbReference>